<keyword evidence="5 7" id="KW-0408">Iron</keyword>
<dbReference type="GO" id="GO:0005506">
    <property type="term" value="F:iron ion binding"/>
    <property type="evidence" value="ECO:0007669"/>
    <property type="project" value="InterPro"/>
</dbReference>
<keyword evidence="7 8" id="KW-0349">Heme</keyword>
<keyword evidence="9" id="KW-0472">Membrane</keyword>
<feature type="binding site" description="axial binding residue" evidence="7">
    <location>
        <position position="454"/>
    </location>
    <ligand>
        <name>heme</name>
        <dbReference type="ChEBI" id="CHEBI:30413"/>
    </ligand>
    <ligandPart>
        <name>Fe</name>
        <dbReference type="ChEBI" id="CHEBI:18248"/>
    </ligandPart>
</feature>
<dbReference type="SUPFAM" id="SSF48264">
    <property type="entry name" value="Cytochrome P450"/>
    <property type="match status" value="1"/>
</dbReference>
<dbReference type="PRINTS" id="PR00463">
    <property type="entry name" value="EP450I"/>
</dbReference>
<evidence type="ECO:0000256" key="1">
    <source>
        <dbReference type="ARBA" id="ARBA00001971"/>
    </source>
</evidence>
<accession>A0A9P4M9D2</accession>
<dbReference type="InterPro" id="IPR036396">
    <property type="entry name" value="Cyt_P450_sf"/>
</dbReference>
<comment type="caution">
    <text evidence="10">The sequence shown here is derived from an EMBL/GenBank/DDBJ whole genome shotgun (WGS) entry which is preliminary data.</text>
</comment>
<dbReference type="InterPro" id="IPR017972">
    <property type="entry name" value="Cyt_P450_CS"/>
</dbReference>
<evidence type="ECO:0000313" key="10">
    <source>
        <dbReference type="EMBL" id="KAF2101995.1"/>
    </source>
</evidence>
<dbReference type="CDD" id="cd11063">
    <property type="entry name" value="CYP52"/>
    <property type="match status" value="1"/>
</dbReference>
<keyword evidence="9" id="KW-0812">Transmembrane</keyword>
<dbReference type="PANTHER" id="PTHR24287:SF5">
    <property type="entry name" value="P450, PUTATIVE (EUROFUNG)-RELATED"/>
    <property type="match status" value="1"/>
</dbReference>
<comment type="cofactor">
    <cofactor evidence="1 7">
        <name>heme</name>
        <dbReference type="ChEBI" id="CHEBI:30413"/>
    </cofactor>
</comment>
<name>A0A9P4M9D2_9PEZI</name>
<protein>
    <submittedName>
        <fullName evidence="10">Cytochrome P450 52A5</fullName>
    </submittedName>
</protein>
<dbReference type="Gene3D" id="1.10.630.10">
    <property type="entry name" value="Cytochrome P450"/>
    <property type="match status" value="1"/>
</dbReference>
<dbReference type="PROSITE" id="PS00086">
    <property type="entry name" value="CYTOCHROME_P450"/>
    <property type="match status" value="1"/>
</dbReference>
<gene>
    <name evidence="10" type="ORF">NA57DRAFT_33727</name>
</gene>
<sequence>MIELILQQITITRIVALVAVGLLGWYIADYVIEDRKIKALGHRAPVRPSWFPLQVDTTVDVIRHAQRNEMLEFWNHMFDNYGNPVDKYTIECRPAGRRLIFTADPENIKAILATQFQDFGKGEQFNKEWHDFLGDSIFTTDGKRWHDSRQLIRPQFIKDRVSDLEIFETHVNVLLSKFGGHGENVEVSDLFFRYTLDAATDFLLGTSVDSLSQPVVFAEAFNEVQRVQIRIAQSGPLNVLIPRKTFRKNLKIIDSFIKPYIDRVVALSSDELNKEEGYTFLHALAGYTNDRTVLRDQLYAVLIAGRDTTACTLSWTIYELSRQPAIVSKLRQEILNVVGPSRPPTYADLKSMRYLQHIMNETLRIYPVVPYNVRVALHDTTIPRGGGPNGDEPVGVPKDTPIAYSTLVMQRREDIYPPESSGFAPAREFVPERWDSWTPKSWTYVPFNGGPRICIGQQFALTEMGYTLVRIFQRYSRLESTRPGQAPGLKSDIVLSPAAGVHVAFWEASSTEK</sequence>
<dbReference type="InterPro" id="IPR001128">
    <property type="entry name" value="Cyt_P450"/>
</dbReference>
<evidence type="ECO:0000256" key="5">
    <source>
        <dbReference type="ARBA" id="ARBA00023004"/>
    </source>
</evidence>
<evidence type="ECO:0000256" key="3">
    <source>
        <dbReference type="ARBA" id="ARBA00022723"/>
    </source>
</evidence>
<evidence type="ECO:0000256" key="8">
    <source>
        <dbReference type="RuleBase" id="RU000461"/>
    </source>
</evidence>
<dbReference type="GO" id="GO:0004497">
    <property type="term" value="F:monooxygenase activity"/>
    <property type="evidence" value="ECO:0007669"/>
    <property type="project" value="UniProtKB-KW"/>
</dbReference>
<evidence type="ECO:0000256" key="9">
    <source>
        <dbReference type="SAM" id="Phobius"/>
    </source>
</evidence>
<dbReference type="AlphaFoldDB" id="A0A9P4M9D2"/>
<dbReference type="GO" id="GO:0016705">
    <property type="term" value="F:oxidoreductase activity, acting on paired donors, with incorporation or reduction of molecular oxygen"/>
    <property type="evidence" value="ECO:0007669"/>
    <property type="project" value="InterPro"/>
</dbReference>
<keyword evidence="6 8" id="KW-0503">Monooxygenase</keyword>
<dbReference type="Proteomes" id="UP000799772">
    <property type="component" value="Unassembled WGS sequence"/>
</dbReference>
<keyword evidence="11" id="KW-1185">Reference proteome</keyword>
<reference evidence="10" key="1">
    <citation type="journal article" date="2020" name="Stud. Mycol.">
        <title>101 Dothideomycetes genomes: a test case for predicting lifestyles and emergence of pathogens.</title>
        <authorList>
            <person name="Haridas S."/>
            <person name="Albert R."/>
            <person name="Binder M."/>
            <person name="Bloem J."/>
            <person name="Labutti K."/>
            <person name="Salamov A."/>
            <person name="Andreopoulos B."/>
            <person name="Baker S."/>
            <person name="Barry K."/>
            <person name="Bills G."/>
            <person name="Bluhm B."/>
            <person name="Cannon C."/>
            <person name="Castanera R."/>
            <person name="Culley D."/>
            <person name="Daum C."/>
            <person name="Ezra D."/>
            <person name="Gonzalez J."/>
            <person name="Henrissat B."/>
            <person name="Kuo A."/>
            <person name="Liang C."/>
            <person name="Lipzen A."/>
            <person name="Lutzoni F."/>
            <person name="Magnuson J."/>
            <person name="Mondo S."/>
            <person name="Nolan M."/>
            <person name="Ohm R."/>
            <person name="Pangilinan J."/>
            <person name="Park H.-J."/>
            <person name="Ramirez L."/>
            <person name="Alfaro M."/>
            <person name="Sun H."/>
            <person name="Tritt A."/>
            <person name="Yoshinaga Y."/>
            <person name="Zwiers L.-H."/>
            <person name="Turgeon B."/>
            <person name="Goodwin S."/>
            <person name="Spatafora J."/>
            <person name="Crous P."/>
            <person name="Grigoriev I."/>
        </authorList>
    </citation>
    <scope>NUCLEOTIDE SEQUENCE</scope>
    <source>
        <strain evidence="10">CBS 133067</strain>
    </source>
</reference>
<evidence type="ECO:0000313" key="11">
    <source>
        <dbReference type="Proteomes" id="UP000799772"/>
    </source>
</evidence>
<dbReference type="GO" id="GO:0020037">
    <property type="term" value="F:heme binding"/>
    <property type="evidence" value="ECO:0007669"/>
    <property type="project" value="InterPro"/>
</dbReference>
<proteinExistence type="inferred from homology"/>
<dbReference type="Pfam" id="PF00067">
    <property type="entry name" value="p450"/>
    <property type="match status" value="1"/>
</dbReference>
<dbReference type="EMBL" id="ML978123">
    <property type="protein sequence ID" value="KAF2101995.1"/>
    <property type="molecule type" value="Genomic_DNA"/>
</dbReference>
<dbReference type="PRINTS" id="PR00385">
    <property type="entry name" value="P450"/>
</dbReference>
<keyword evidence="3 7" id="KW-0479">Metal-binding</keyword>
<keyword evidence="4 8" id="KW-0560">Oxidoreductase</keyword>
<dbReference type="InterPro" id="IPR002401">
    <property type="entry name" value="Cyt_P450_E_grp-I"/>
</dbReference>
<keyword evidence="9" id="KW-1133">Transmembrane helix</keyword>
<organism evidence="10 11">
    <name type="scientific">Rhizodiscina lignyota</name>
    <dbReference type="NCBI Taxonomy" id="1504668"/>
    <lineage>
        <taxon>Eukaryota</taxon>
        <taxon>Fungi</taxon>
        <taxon>Dikarya</taxon>
        <taxon>Ascomycota</taxon>
        <taxon>Pezizomycotina</taxon>
        <taxon>Dothideomycetes</taxon>
        <taxon>Pleosporomycetidae</taxon>
        <taxon>Aulographales</taxon>
        <taxon>Rhizodiscinaceae</taxon>
        <taxon>Rhizodiscina</taxon>
    </lineage>
</organism>
<dbReference type="PANTHER" id="PTHR24287">
    <property type="entry name" value="P450, PUTATIVE (EUROFUNG)-RELATED"/>
    <property type="match status" value="1"/>
</dbReference>
<evidence type="ECO:0000256" key="2">
    <source>
        <dbReference type="ARBA" id="ARBA00010617"/>
    </source>
</evidence>
<evidence type="ECO:0000256" key="7">
    <source>
        <dbReference type="PIRSR" id="PIRSR602401-1"/>
    </source>
</evidence>
<dbReference type="OrthoDB" id="1470350at2759"/>
<evidence type="ECO:0000256" key="6">
    <source>
        <dbReference type="ARBA" id="ARBA00023033"/>
    </source>
</evidence>
<comment type="similarity">
    <text evidence="2 8">Belongs to the cytochrome P450 family.</text>
</comment>
<evidence type="ECO:0000256" key="4">
    <source>
        <dbReference type="ARBA" id="ARBA00023002"/>
    </source>
</evidence>
<feature type="transmembrane region" description="Helical" evidence="9">
    <location>
        <begin position="6"/>
        <end position="28"/>
    </location>
</feature>
<dbReference type="InterPro" id="IPR047146">
    <property type="entry name" value="Cyt_P450_E_CYP52_fungi"/>
</dbReference>